<dbReference type="SUPFAM" id="SSF55298">
    <property type="entry name" value="YjgF-like"/>
    <property type="match status" value="1"/>
</dbReference>
<dbReference type="Proteomes" id="UP001501734">
    <property type="component" value="Unassembled WGS sequence"/>
</dbReference>
<dbReference type="CDD" id="cd02185">
    <property type="entry name" value="AroH"/>
    <property type="match status" value="1"/>
</dbReference>
<reference evidence="4" key="1">
    <citation type="journal article" date="2019" name="Int. J. Syst. Evol. Microbiol.">
        <title>The Global Catalogue of Microorganisms (GCM) 10K type strain sequencing project: providing services to taxonomists for standard genome sequencing and annotation.</title>
        <authorList>
            <consortium name="The Broad Institute Genomics Platform"/>
            <consortium name="The Broad Institute Genome Sequencing Center for Infectious Disease"/>
            <person name="Wu L."/>
            <person name="Ma J."/>
        </authorList>
    </citation>
    <scope>NUCLEOTIDE SEQUENCE [LARGE SCALE GENOMIC DNA]</scope>
    <source>
        <strain evidence="4">JCM 17250</strain>
    </source>
</reference>
<keyword evidence="2" id="KW-0057">Aromatic amino acid biosynthesis</keyword>
<comment type="catalytic activity">
    <reaction evidence="2">
        <text>chorismate = prephenate</text>
        <dbReference type="Rhea" id="RHEA:13897"/>
        <dbReference type="ChEBI" id="CHEBI:29748"/>
        <dbReference type="ChEBI" id="CHEBI:29934"/>
        <dbReference type="EC" id="5.4.99.5"/>
    </reaction>
</comment>
<dbReference type="NCBIfam" id="TIGR01796">
    <property type="entry name" value="CM_mono_aroH"/>
    <property type="match status" value="1"/>
</dbReference>
<dbReference type="EMBL" id="BAABDL010000085">
    <property type="protein sequence ID" value="GAA4071876.1"/>
    <property type="molecule type" value="Genomic_DNA"/>
</dbReference>
<dbReference type="InterPro" id="IPR035959">
    <property type="entry name" value="RutC-like_sf"/>
</dbReference>
<organism evidence="3 4">
    <name type="scientific">Amphibacillus indicireducens</name>
    <dbReference type="NCBI Taxonomy" id="1076330"/>
    <lineage>
        <taxon>Bacteria</taxon>
        <taxon>Bacillati</taxon>
        <taxon>Bacillota</taxon>
        <taxon>Bacilli</taxon>
        <taxon>Bacillales</taxon>
        <taxon>Bacillaceae</taxon>
        <taxon>Amphibacillus</taxon>
    </lineage>
</organism>
<dbReference type="EC" id="5.4.99.5" evidence="1 2"/>
<keyword evidence="2" id="KW-0028">Amino-acid biosynthesis</keyword>
<dbReference type="PANTHER" id="PTHR21164">
    <property type="entry name" value="CHORISMATE MUTASE"/>
    <property type="match status" value="1"/>
</dbReference>
<evidence type="ECO:0000313" key="3">
    <source>
        <dbReference type="EMBL" id="GAA4071876.1"/>
    </source>
</evidence>
<dbReference type="RefSeq" id="WP_344912175.1">
    <property type="nucleotide sequence ID" value="NZ_BAABDL010000085.1"/>
</dbReference>
<evidence type="ECO:0000256" key="1">
    <source>
        <dbReference type="NCBIfam" id="TIGR01796"/>
    </source>
</evidence>
<dbReference type="Gene3D" id="3.30.1330.40">
    <property type="entry name" value="RutC-like"/>
    <property type="match status" value="1"/>
</dbReference>
<sequence length="120" mass="13662">MIRGIRGATTVNANNEQEIFGNTRELILEMIEKNQVEATDVSSVLVTVTDDLTATFPAKPIRELDGWTYVPVMCMKEINVPHGLPRCIRIMMTVNTAIEQADIHHVYHYEARKLRPDLLK</sequence>
<dbReference type="PIRSF" id="PIRSF005965">
    <property type="entry name" value="Chor_mut_AroH"/>
    <property type="match status" value="1"/>
</dbReference>
<accession>A0ABP7VPQ2</accession>
<dbReference type="InterPro" id="IPR008243">
    <property type="entry name" value="Chorismate_mutase_AroH"/>
</dbReference>
<dbReference type="PROSITE" id="PS51167">
    <property type="entry name" value="CHORISMATE_MUT_1"/>
    <property type="match status" value="1"/>
</dbReference>
<protein>
    <recommendedName>
        <fullName evidence="1 2">chorismate mutase</fullName>
        <ecNumber evidence="1 2">5.4.99.5</ecNumber>
    </recommendedName>
</protein>
<dbReference type="Pfam" id="PF07736">
    <property type="entry name" value="CM_1"/>
    <property type="match status" value="1"/>
</dbReference>
<keyword evidence="2" id="KW-0413">Isomerase</keyword>
<name>A0ABP7VPQ2_9BACI</name>
<keyword evidence="4" id="KW-1185">Reference proteome</keyword>
<comment type="caution">
    <text evidence="3">The sequence shown here is derived from an EMBL/GenBank/DDBJ whole genome shotgun (WGS) entry which is preliminary data.</text>
</comment>
<gene>
    <name evidence="3" type="primary">aroH</name>
    <name evidence="3" type="ORF">GCM10022410_16900</name>
</gene>
<proteinExistence type="predicted"/>
<evidence type="ECO:0000313" key="4">
    <source>
        <dbReference type="Proteomes" id="UP001501734"/>
    </source>
</evidence>
<evidence type="ECO:0000256" key="2">
    <source>
        <dbReference type="PROSITE-ProRule" id="PRU00514"/>
    </source>
</evidence>
<dbReference type="PANTHER" id="PTHR21164:SF0">
    <property type="entry name" value="CHORISMATE MUTASE AROH"/>
    <property type="match status" value="1"/>
</dbReference>